<proteinExistence type="inferred from homology"/>
<feature type="transmembrane region" description="Helical" evidence="7">
    <location>
        <begin position="28"/>
        <end position="49"/>
    </location>
</feature>
<dbReference type="Pfam" id="PF09335">
    <property type="entry name" value="VTT_dom"/>
    <property type="match status" value="1"/>
</dbReference>
<evidence type="ECO:0000259" key="8">
    <source>
        <dbReference type="Pfam" id="PF09335"/>
    </source>
</evidence>
<comment type="similarity">
    <text evidence="2 7">Belongs to the DedA family.</text>
</comment>
<dbReference type="PANTHER" id="PTHR30353:SF0">
    <property type="entry name" value="TRANSMEMBRANE PROTEIN"/>
    <property type="match status" value="1"/>
</dbReference>
<feature type="domain" description="VTT" evidence="8">
    <location>
        <begin position="49"/>
        <end position="174"/>
    </location>
</feature>
<comment type="caution">
    <text evidence="9">The sequence shown here is derived from an EMBL/GenBank/DDBJ whole genome shotgun (WGS) entry which is preliminary data.</text>
</comment>
<name>A0A502E3J0_9BURK</name>
<evidence type="ECO:0000256" key="7">
    <source>
        <dbReference type="RuleBase" id="RU367016"/>
    </source>
</evidence>
<dbReference type="OrthoDB" id="9813426at2"/>
<dbReference type="InterPro" id="IPR032816">
    <property type="entry name" value="VTT_dom"/>
</dbReference>
<dbReference type="EMBL" id="RCZI01000001">
    <property type="protein sequence ID" value="TPG31071.1"/>
    <property type="molecule type" value="Genomic_DNA"/>
</dbReference>
<keyword evidence="4 7" id="KW-0812">Transmembrane</keyword>
<dbReference type="RefSeq" id="WP_140839249.1">
    <property type="nucleotide sequence ID" value="NZ_RCZI01000001.1"/>
</dbReference>
<keyword evidence="6 7" id="KW-0472">Membrane</keyword>
<protein>
    <submittedName>
        <fullName evidence="9">DedA family protein</fullName>
    </submittedName>
</protein>
<evidence type="ECO:0000256" key="5">
    <source>
        <dbReference type="ARBA" id="ARBA00022989"/>
    </source>
</evidence>
<reference evidence="9 10" key="1">
    <citation type="journal article" date="2019" name="Environ. Microbiol.">
        <title>Species interactions and distinct microbial communities in high Arctic permafrost affected cryosols are associated with the CH4 and CO2 gas fluxes.</title>
        <authorList>
            <person name="Altshuler I."/>
            <person name="Hamel J."/>
            <person name="Turney S."/>
            <person name="Magnuson E."/>
            <person name="Levesque R."/>
            <person name="Greer C."/>
            <person name="Whyte L.G."/>
        </authorList>
    </citation>
    <scope>NUCLEOTIDE SEQUENCE [LARGE SCALE GENOMIC DNA]</scope>
    <source>
        <strain evidence="9 10">S06.C</strain>
    </source>
</reference>
<evidence type="ECO:0000256" key="4">
    <source>
        <dbReference type="ARBA" id="ARBA00022692"/>
    </source>
</evidence>
<dbReference type="Proteomes" id="UP000319212">
    <property type="component" value="Unassembled WGS sequence"/>
</dbReference>
<keyword evidence="3 7" id="KW-1003">Cell membrane</keyword>
<evidence type="ECO:0000256" key="2">
    <source>
        <dbReference type="ARBA" id="ARBA00010792"/>
    </source>
</evidence>
<dbReference type="GO" id="GO:0005886">
    <property type="term" value="C:plasma membrane"/>
    <property type="evidence" value="ECO:0007669"/>
    <property type="project" value="UniProtKB-SubCell"/>
</dbReference>
<evidence type="ECO:0000313" key="10">
    <source>
        <dbReference type="Proteomes" id="UP000319212"/>
    </source>
</evidence>
<evidence type="ECO:0000313" key="9">
    <source>
        <dbReference type="EMBL" id="TPG31071.1"/>
    </source>
</evidence>
<feature type="transmembrane region" description="Helical" evidence="7">
    <location>
        <begin position="156"/>
        <end position="177"/>
    </location>
</feature>
<dbReference type="AlphaFoldDB" id="A0A502E3J0"/>
<comment type="subcellular location">
    <subcellularLocation>
        <location evidence="1 7">Cell membrane</location>
        <topology evidence="1 7">Multi-pass membrane protein</topology>
    </subcellularLocation>
</comment>
<keyword evidence="5 7" id="KW-1133">Transmembrane helix</keyword>
<sequence>MDIVHFLLDFILHIDKHLEAFVIAYGPWVYALLFAIVFVETGVVVMPFLPGDSLLFIVGALCGIGLMSFPIACTVLIVAAILGDQCNYSIGRYFGPKVFQWEDSRFFNKKAFNQAHGFYERYGGVTIILARFMPFIRTFAPFVAGVAEMNRGKFTMFNVVGALIWVLGIGTAGYFFGNLPLVREHLEKIIWGLILVPGLIAIFGAWRAGRAEKARAAPQP</sequence>
<dbReference type="InterPro" id="IPR058127">
    <property type="entry name" value="DedA"/>
</dbReference>
<feature type="transmembrane region" description="Helical" evidence="7">
    <location>
        <begin position="56"/>
        <end position="82"/>
    </location>
</feature>
<organism evidence="9 10">
    <name type="scientific">Variovorax guangxiensis</name>
    <dbReference type="NCBI Taxonomy" id="1775474"/>
    <lineage>
        <taxon>Bacteria</taxon>
        <taxon>Pseudomonadati</taxon>
        <taxon>Pseudomonadota</taxon>
        <taxon>Betaproteobacteria</taxon>
        <taxon>Burkholderiales</taxon>
        <taxon>Comamonadaceae</taxon>
        <taxon>Variovorax</taxon>
    </lineage>
</organism>
<gene>
    <name evidence="9" type="ORF">EAH82_05310</name>
</gene>
<dbReference type="InterPro" id="IPR032818">
    <property type="entry name" value="DedA-like"/>
</dbReference>
<feature type="transmembrane region" description="Helical" evidence="7">
    <location>
        <begin position="189"/>
        <end position="206"/>
    </location>
</feature>
<evidence type="ECO:0000256" key="3">
    <source>
        <dbReference type="ARBA" id="ARBA00022475"/>
    </source>
</evidence>
<accession>A0A502E3J0</accession>
<dbReference type="PANTHER" id="PTHR30353">
    <property type="entry name" value="INNER MEMBRANE PROTEIN DEDA-RELATED"/>
    <property type="match status" value="1"/>
</dbReference>
<evidence type="ECO:0000256" key="6">
    <source>
        <dbReference type="ARBA" id="ARBA00023136"/>
    </source>
</evidence>
<evidence type="ECO:0000256" key="1">
    <source>
        <dbReference type="ARBA" id="ARBA00004651"/>
    </source>
</evidence>
<dbReference type="NCBIfam" id="NF008102">
    <property type="entry name" value="PRK10847.1"/>
    <property type="match status" value="1"/>
</dbReference>